<feature type="coiled-coil region" evidence="1">
    <location>
        <begin position="55"/>
        <end position="100"/>
    </location>
</feature>
<protein>
    <submittedName>
        <fullName evidence="3">Uncharacterized protein</fullName>
    </submittedName>
</protein>
<keyword evidence="2" id="KW-1133">Transmembrane helix</keyword>
<evidence type="ECO:0000256" key="2">
    <source>
        <dbReference type="SAM" id="Phobius"/>
    </source>
</evidence>
<evidence type="ECO:0000256" key="1">
    <source>
        <dbReference type="SAM" id="Coils"/>
    </source>
</evidence>
<sequence length="133" mass="15418">MADGENTKIYAKLDDHDRRITTLESTRPFLQDLIDRSIKSNEVLAQTMQDVQLSMVKMNDKMDKQAEDLRQMRADFVAANKAVTQKVEDVEKKVSNLDDEGKFNIRTYLKTNWPWIIVVLGMGIFIATKYVKF</sequence>
<feature type="transmembrane region" description="Helical" evidence="2">
    <location>
        <begin position="113"/>
        <end position="131"/>
    </location>
</feature>
<dbReference type="EMBL" id="BK032799">
    <property type="protein sequence ID" value="DAF60927.1"/>
    <property type="molecule type" value="Genomic_DNA"/>
</dbReference>
<name>A0A8S5TD69_9CAUD</name>
<accession>A0A8S5TD69</accession>
<reference evidence="3" key="1">
    <citation type="journal article" date="2021" name="Proc. Natl. Acad. Sci. U.S.A.">
        <title>A Catalog of Tens of Thousands of Viruses from Human Metagenomes Reveals Hidden Associations with Chronic Diseases.</title>
        <authorList>
            <person name="Tisza M.J."/>
            <person name="Buck C.B."/>
        </authorList>
    </citation>
    <scope>NUCLEOTIDE SEQUENCE</scope>
    <source>
        <strain evidence="3">CteEQ43</strain>
    </source>
</reference>
<keyword evidence="2" id="KW-0812">Transmembrane</keyword>
<keyword evidence="1" id="KW-0175">Coiled coil</keyword>
<organism evidence="3">
    <name type="scientific">Siphoviridae sp. cteEQ43</name>
    <dbReference type="NCBI Taxonomy" id="2827905"/>
    <lineage>
        <taxon>Viruses</taxon>
        <taxon>Duplodnaviria</taxon>
        <taxon>Heunggongvirae</taxon>
        <taxon>Uroviricota</taxon>
        <taxon>Caudoviricetes</taxon>
    </lineage>
</organism>
<keyword evidence="2" id="KW-0472">Membrane</keyword>
<evidence type="ECO:0000313" key="3">
    <source>
        <dbReference type="EMBL" id="DAF60927.1"/>
    </source>
</evidence>
<proteinExistence type="predicted"/>